<gene>
    <name evidence="1" type="ORF">PORY_002732</name>
</gene>
<dbReference type="EMBL" id="JABTEG010000017">
    <property type="protein sequence ID" value="KAG4303878.1"/>
    <property type="molecule type" value="Genomic_DNA"/>
</dbReference>
<evidence type="ECO:0000313" key="1">
    <source>
        <dbReference type="EMBL" id="KAG4303878.1"/>
    </source>
</evidence>
<dbReference type="Proteomes" id="UP000768646">
    <property type="component" value="Unassembled WGS sequence"/>
</dbReference>
<comment type="caution">
    <text evidence="1">The sequence shown here is derived from an EMBL/GenBank/DDBJ whole genome shotgun (WGS) entry which is preliminary data.</text>
</comment>
<protein>
    <submittedName>
        <fullName evidence="1">Uncharacterized protein</fullName>
    </submittedName>
</protein>
<organism evidence="1 2">
    <name type="scientific">Pneumocystis oryctolagi</name>
    <dbReference type="NCBI Taxonomy" id="42067"/>
    <lineage>
        <taxon>Eukaryota</taxon>
        <taxon>Fungi</taxon>
        <taxon>Dikarya</taxon>
        <taxon>Ascomycota</taxon>
        <taxon>Taphrinomycotina</taxon>
        <taxon>Pneumocystomycetes</taxon>
        <taxon>Pneumocystaceae</taxon>
        <taxon>Pneumocystis</taxon>
    </lineage>
</organism>
<name>A0ACB7CAE6_9ASCO</name>
<keyword evidence="2" id="KW-1185">Reference proteome</keyword>
<sequence>MGVNKLWSILEKASRLVRLETLSGKILAVDASIWIYQFFKAFRDKEGNYISNGHILGFFRRICKLLFFGIKPIFVFDGNVPFLKKHIIKKRKERRLKCEEDSVKLAEKIFSLQMKKTLEKEVQEKRQENKSKIILKESPYFESTKSLSENIKVLKENKHKDIYDLPNISLPFEKIRQSGDFRIMNQENNQDYMQNFTSDDLNSLDFSKIDFDSEFFKSLSLADQYNILNMARLKSRLRMGLSVYELMMMFPDSMEFSKFQINRVKERNDLTQRLLNFNGIDKTGRSRVIGEPNKEYLLIKNEDTKPGWTLNFDSMAKKDVINDKNDESCYENEEFEDIPLYNMDLDLKDQEQFLNNSFKKEISRKMENNIIDSQINDKKNSPLFLISDDSDISEEYNEYYIKENNNKKIIIEELDHKRNTKSNNCYLEFITKDKDKNNSQSNLCAPRLSNIISKRVDFENIYSSEENNFLNTSKNEVLGLNDISKTNIISAKDVTLLNNILLEENSENSLKKHKSYNKGNLHAKSPVDTVITEEEIPYSNKLEDYICVNNSKINNENNEFVDKIDENSVENVSFQDENLVNKVDLETNKSISSSLFVTDKFSKMNSEIIDCPNLFKKKQEMPKDDAFLTKNTFDIIDDNDYDSSIENDVLIKQILEENEEHSRFFSKLNNSNEHNGDYFEELDLLMDQYKKNKKASDSITQIIIEECQVLLKLFGIPYITAYTEAEAQCAELVKLGLADGIITDDSDIFLFGGTKVYRNMFNHSKYVELYLLSDMELKLNLNRKKLINLAHLLGSDYTEGVPKIGPITALEILSEFPEPDNLNKFKEWCNRVKNFKETDDDKTSNFKRKFRKNINNVLFLQDFPNPLVDKAYLEPEVDSSLQQFEWGVPDLDNLRDFLKSTIGWPLQKINEMIIPVIKNMNLKRANEVQTNLTDYLFTNSINTFNSQRTKKNTKANKNLNNLKKSKKTSSNKVKNKSIINV</sequence>
<proteinExistence type="predicted"/>
<reference evidence="1 2" key="1">
    <citation type="journal article" date="2021" name="Commun. Biol.">
        <title>Genomic insights into the host specific adaptation of the Pneumocystis genus.</title>
        <authorList>
            <person name="Cisse O.H."/>
            <person name="Ma L."/>
            <person name="Dekker J.P."/>
            <person name="Khil P.P."/>
            <person name="Youn J.-H."/>
            <person name="Brenchley J.M."/>
            <person name="Blair R."/>
            <person name="Pahar B."/>
            <person name="Chabe M."/>
            <person name="Van Rompay K.K.A."/>
            <person name="Keesler R."/>
            <person name="Sukura A."/>
            <person name="Hirsch V."/>
            <person name="Kutty G."/>
            <person name="Liu Y."/>
            <person name="Peng L."/>
            <person name="Chen J."/>
            <person name="Song J."/>
            <person name="Weissenbacher-Lang C."/>
            <person name="Xu J."/>
            <person name="Upham N.S."/>
            <person name="Stajich J.E."/>
            <person name="Cuomo C.A."/>
            <person name="Cushion M.T."/>
            <person name="Kovacs J.A."/>
        </authorList>
    </citation>
    <scope>NUCLEOTIDE SEQUENCE [LARGE SCALE GENOMIC DNA]</scope>
    <source>
        <strain evidence="1 2">RABM</strain>
    </source>
</reference>
<evidence type="ECO:0000313" key="2">
    <source>
        <dbReference type="Proteomes" id="UP000768646"/>
    </source>
</evidence>
<accession>A0ACB7CAE6</accession>